<name>A0A9P0Z591_CUSEU</name>
<dbReference type="Proteomes" id="UP001152484">
    <property type="component" value="Unassembled WGS sequence"/>
</dbReference>
<proteinExistence type="predicted"/>
<protein>
    <submittedName>
        <fullName evidence="1">Uncharacterized protein</fullName>
    </submittedName>
</protein>
<keyword evidence="2" id="KW-1185">Reference proteome</keyword>
<evidence type="ECO:0000313" key="1">
    <source>
        <dbReference type="EMBL" id="CAH9089731.1"/>
    </source>
</evidence>
<organism evidence="1 2">
    <name type="scientific">Cuscuta europaea</name>
    <name type="common">European dodder</name>
    <dbReference type="NCBI Taxonomy" id="41803"/>
    <lineage>
        <taxon>Eukaryota</taxon>
        <taxon>Viridiplantae</taxon>
        <taxon>Streptophyta</taxon>
        <taxon>Embryophyta</taxon>
        <taxon>Tracheophyta</taxon>
        <taxon>Spermatophyta</taxon>
        <taxon>Magnoliopsida</taxon>
        <taxon>eudicotyledons</taxon>
        <taxon>Gunneridae</taxon>
        <taxon>Pentapetalae</taxon>
        <taxon>asterids</taxon>
        <taxon>lamiids</taxon>
        <taxon>Solanales</taxon>
        <taxon>Convolvulaceae</taxon>
        <taxon>Cuscuteae</taxon>
        <taxon>Cuscuta</taxon>
        <taxon>Cuscuta subgen. Cuscuta</taxon>
    </lineage>
</organism>
<gene>
    <name evidence="1" type="ORF">CEURO_LOCUS10974</name>
</gene>
<reference evidence="1" key="1">
    <citation type="submission" date="2022-07" db="EMBL/GenBank/DDBJ databases">
        <authorList>
            <person name="Macas J."/>
            <person name="Novak P."/>
            <person name="Neumann P."/>
        </authorList>
    </citation>
    <scope>NUCLEOTIDE SEQUENCE</scope>
</reference>
<comment type="caution">
    <text evidence="1">The sequence shown here is derived from an EMBL/GenBank/DDBJ whole genome shotgun (WGS) entry which is preliminary data.</text>
</comment>
<evidence type="ECO:0000313" key="2">
    <source>
        <dbReference type="Proteomes" id="UP001152484"/>
    </source>
</evidence>
<dbReference type="OrthoDB" id="1065805at2759"/>
<sequence length="181" mass="20476">MMNDSSFNSFLLLIGELKLRVMAPKPKRHKVVVVPNTLRSIFCNTTSTPLHVPTPHSTLIMPHSNSPQLQRSVLNQAGTVNRRDKANSSRKYWTVNVIDEDGVISEEKLKAKDVWSLQGKKVIIEFNRFQQWIDEGAGLTGVWMGELTSDVKVIPMNFIDGRRVPQTYKKNAVVDIEETST</sequence>
<dbReference type="AlphaFoldDB" id="A0A9P0Z591"/>
<accession>A0A9P0Z591</accession>
<dbReference type="EMBL" id="CAMAPE010000021">
    <property type="protein sequence ID" value="CAH9089731.1"/>
    <property type="molecule type" value="Genomic_DNA"/>
</dbReference>